<dbReference type="EMBL" id="VJZE01000098">
    <property type="protein sequence ID" value="MPY41465.1"/>
    <property type="molecule type" value="Genomic_DNA"/>
</dbReference>
<keyword evidence="2" id="KW-1185">Reference proteome</keyword>
<dbReference type="Proteomes" id="UP000326979">
    <property type="component" value="Unassembled WGS sequence"/>
</dbReference>
<gene>
    <name evidence="1" type="ORF">FNH04_16565</name>
</gene>
<dbReference type="AlphaFoldDB" id="A0A5N8W5Q2"/>
<evidence type="ECO:0000313" key="1">
    <source>
        <dbReference type="EMBL" id="MPY41465.1"/>
    </source>
</evidence>
<organism evidence="1 2">
    <name type="scientific">Streptomyces phyllanthi</name>
    <dbReference type="NCBI Taxonomy" id="1803180"/>
    <lineage>
        <taxon>Bacteria</taxon>
        <taxon>Bacillati</taxon>
        <taxon>Actinomycetota</taxon>
        <taxon>Actinomycetes</taxon>
        <taxon>Kitasatosporales</taxon>
        <taxon>Streptomycetaceae</taxon>
        <taxon>Streptomyces</taxon>
    </lineage>
</organism>
<reference evidence="1 2" key="1">
    <citation type="submission" date="2019-07" db="EMBL/GenBank/DDBJ databases">
        <title>New species of Amycolatopsis and Streptomyces.</title>
        <authorList>
            <person name="Duangmal K."/>
            <person name="Teo W.F.A."/>
            <person name="Lipun K."/>
        </authorList>
    </citation>
    <scope>NUCLEOTIDE SEQUENCE [LARGE SCALE GENOMIC DNA]</scope>
    <source>
        <strain evidence="1 2">TISTR 2346</strain>
    </source>
</reference>
<sequence>MQLEYARREVRRLLRETDRVRALRAARDEVLPLAEKLRIAAPGTFEAHRDALAVLLNDCALAVVDVAPRPPVAPLGAVRARRLDPRDTDALLDAGRPGERPVVQQLFRHALAMVKDPVLREVITANQQGVLILQRANHLIRMLADAVDPDVFRSDPAIPLSP</sequence>
<accession>A0A5N8W5Q2</accession>
<protein>
    <submittedName>
        <fullName evidence="1">Uncharacterized protein</fullName>
    </submittedName>
</protein>
<dbReference type="RefSeq" id="WP_152784946.1">
    <property type="nucleotide sequence ID" value="NZ_BAABEQ010000009.1"/>
</dbReference>
<evidence type="ECO:0000313" key="2">
    <source>
        <dbReference type="Proteomes" id="UP000326979"/>
    </source>
</evidence>
<proteinExistence type="predicted"/>
<dbReference type="OrthoDB" id="4291278at2"/>
<name>A0A5N8W5Q2_9ACTN</name>
<comment type="caution">
    <text evidence="1">The sequence shown here is derived from an EMBL/GenBank/DDBJ whole genome shotgun (WGS) entry which is preliminary data.</text>
</comment>